<dbReference type="PANTHER" id="PTHR48158:SF1">
    <property type="entry name" value="OS11G0453550 PROTEIN"/>
    <property type="match status" value="1"/>
</dbReference>
<dbReference type="PROSITE" id="PS51257">
    <property type="entry name" value="PROKAR_LIPOPROTEIN"/>
    <property type="match status" value="1"/>
</dbReference>
<keyword evidence="3" id="KW-0732">Signal</keyword>
<evidence type="ECO:0000313" key="6">
    <source>
        <dbReference type="Proteomes" id="UP001497457"/>
    </source>
</evidence>
<comment type="similarity">
    <text evidence="1">Belongs to the MEG family.</text>
</comment>
<accession>A0ABC9B9D9</accession>
<dbReference type="AlphaFoldDB" id="A0ABC9B9D9"/>
<evidence type="ECO:0000256" key="2">
    <source>
        <dbReference type="ARBA" id="ARBA00023157"/>
    </source>
</evidence>
<dbReference type="Pfam" id="PF24153">
    <property type="entry name" value="Meg"/>
    <property type="match status" value="1"/>
</dbReference>
<feature type="chain" id="PRO_5044759725" description="Meg domain-containing protein" evidence="3">
    <location>
        <begin position="26"/>
        <end position="98"/>
    </location>
</feature>
<dbReference type="EMBL" id="OZ075135">
    <property type="protein sequence ID" value="CAL4996720.1"/>
    <property type="molecule type" value="Genomic_DNA"/>
</dbReference>
<protein>
    <recommendedName>
        <fullName evidence="4">Meg domain-containing protein</fullName>
    </recommendedName>
</protein>
<dbReference type="Proteomes" id="UP001497457">
    <property type="component" value="Chromosome 25rd"/>
</dbReference>
<keyword evidence="2" id="KW-1015">Disulfide bond</keyword>
<dbReference type="PANTHER" id="PTHR48158">
    <property type="entry name" value="OS11G0453550 PROTEIN"/>
    <property type="match status" value="1"/>
</dbReference>
<feature type="domain" description="Meg" evidence="4">
    <location>
        <begin position="11"/>
        <end position="96"/>
    </location>
</feature>
<dbReference type="InterPro" id="IPR056205">
    <property type="entry name" value="Meg"/>
</dbReference>
<feature type="signal peptide" evidence="3">
    <location>
        <begin position="1"/>
        <end position="25"/>
    </location>
</feature>
<proteinExistence type="inferred from homology"/>
<evidence type="ECO:0000313" key="5">
    <source>
        <dbReference type="EMBL" id="CAL4996720.1"/>
    </source>
</evidence>
<name>A0ABC9B9D9_9POAL</name>
<organism evidence="5 6">
    <name type="scientific">Urochloa decumbens</name>
    <dbReference type="NCBI Taxonomy" id="240449"/>
    <lineage>
        <taxon>Eukaryota</taxon>
        <taxon>Viridiplantae</taxon>
        <taxon>Streptophyta</taxon>
        <taxon>Embryophyta</taxon>
        <taxon>Tracheophyta</taxon>
        <taxon>Spermatophyta</taxon>
        <taxon>Magnoliopsida</taxon>
        <taxon>Liliopsida</taxon>
        <taxon>Poales</taxon>
        <taxon>Poaceae</taxon>
        <taxon>PACMAD clade</taxon>
        <taxon>Panicoideae</taxon>
        <taxon>Panicodae</taxon>
        <taxon>Paniceae</taxon>
        <taxon>Melinidinae</taxon>
        <taxon>Urochloa</taxon>
    </lineage>
</organism>
<reference evidence="6" key="1">
    <citation type="submission" date="2024-06" db="EMBL/GenBank/DDBJ databases">
        <authorList>
            <person name="Ryan C."/>
        </authorList>
    </citation>
    <scope>NUCLEOTIDE SEQUENCE [LARGE SCALE GENOMIC DNA]</scope>
</reference>
<reference evidence="5 6" key="2">
    <citation type="submission" date="2024-10" db="EMBL/GenBank/DDBJ databases">
        <authorList>
            <person name="Ryan C."/>
        </authorList>
    </citation>
    <scope>NUCLEOTIDE SEQUENCE [LARGE SCALE GENOMIC DNA]</scope>
</reference>
<sequence>MAAKHTGPNQGLLLLLSLVLLACYAIPAEVGGHSGQSIDDHTRSKVMTRAHDVITEGDVNSRCCESSLLSNSAEVLFCCKNQDFCWPSLPECEQNCPC</sequence>
<evidence type="ECO:0000256" key="1">
    <source>
        <dbReference type="ARBA" id="ARBA00010149"/>
    </source>
</evidence>
<evidence type="ECO:0000256" key="3">
    <source>
        <dbReference type="SAM" id="SignalP"/>
    </source>
</evidence>
<gene>
    <name evidence="5" type="ORF">URODEC1_LOCUS63057</name>
</gene>
<keyword evidence="6" id="KW-1185">Reference proteome</keyword>
<evidence type="ECO:0000259" key="4">
    <source>
        <dbReference type="Pfam" id="PF24153"/>
    </source>
</evidence>